<evidence type="ECO:0000256" key="6">
    <source>
        <dbReference type="SAM" id="MobiDB-lite"/>
    </source>
</evidence>
<gene>
    <name evidence="7" type="primary">rpl-22_0</name>
    <name evidence="7" type="ORF">CM83_22379</name>
</gene>
<dbReference type="AlphaFoldDB" id="A0A0A9WK94"/>
<organism evidence="7">
    <name type="scientific">Lygus hesperus</name>
    <name type="common">Western plant bug</name>
    <dbReference type="NCBI Taxonomy" id="30085"/>
    <lineage>
        <taxon>Eukaryota</taxon>
        <taxon>Metazoa</taxon>
        <taxon>Ecdysozoa</taxon>
        <taxon>Arthropoda</taxon>
        <taxon>Hexapoda</taxon>
        <taxon>Insecta</taxon>
        <taxon>Pterygota</taxon>
        <taxon>Neoptera</taxon>
        <taxon>Paraneoptera</taxon>
        <taxon>Hemiptera</taxon>
        <taxon>Heteroptera</taxon>
        <taxon>Panheteroptera</taxon>
        <taxon>Cimicomorpha</taxon>
        <taxon>Miridae</taxon>
        <taxon>Mirini</taxon>
        <taxon>Lygus</taxon>
    </lineage>
</organism>
<accession>A0A0A9WK94</accession>
<dbReference type="Gene3D" id="3.30.1360.210">
    <property type="match status" value="1"/>
</dbReference>
<dbReference type="PANTHER" id="PTHR10064:SF0">
    <property type="entry name" value="FI24544P1-RELATED"/>
    <property type="match status" value="1"/>
</dbReference>
<dbReference type="Pfam" id="PF01776">
    <property type="entry name" value="Ribosomal_L22e"/>
    <property type="match status" value="1"/>
</dbReference>
<dbReference type="GO" id="GO:0003735">
    <property type="term" value="F:structural constituent of ribosome"/>
    <property type="evidence" value="ECO:0007669"/>
    <property type="project" value="InterPro"/>
</dbReference>
<keyword evidence="2 7" id="KW-0689">Ribosomal protein</keyword>
<protein>
    <recommendedName>
        <fullName evidence="4">Large ribosomal subunit protein eL22</fullName>
    </recommendedName>
    <alternativeName>
        <fullName evidence="5">60S ribosomal protein L22</fullName>
    </alternativeName>
</protein>
<dbReference type="InterPro" id="IPR002671">
    <property type="entry name" value="Ribosomal_eL22"/>
</dbReference>
<evidence type="ECO:0000256" key="3">
    <source>
        <dbReference type="ARBA" id="ARBA00023274"/>
    </source>
</evidence>
<proteinExistence type="inferred from homology"/>
<dbReference type="GO" id="GO:0003723">
    <property type="term" value="F:RNA binding"/>
    <property type="evidence" value="ECO:0007669"/>
    <property type="project" value="TreeGrafter"/>
</dbReference>
<reference evidence="7" key="1">
    <citation type="journal article" date="2014" name="PLoS ONE">
        <title>Transcriptome-Based Identification of ABC Transporters in the Western Tarnished Plant Bug Lygus hesperus.</title>
        <authorList>
            <person name="Hull J.J."/>
            <person name="Chaney K."/>
            <person name="Geib S.M."/>
            <person name="Fabrick J.A."/>
            <person name="Brent C.S."/>
            <person name="Walsh D."/>
            <person name="Lavine L.C."/>
        </authorList>
    </citation>
    <scope>NUCLEOTIDE SEQUENCE</scope>
</reference>
<dbReference type="GO" id="GO:0002181">
    <property type="term" value="P:cytoplasmic translation"/>
    <property type="evidence" value="ECO:0007669"/>
    <property type="project" value="TreeGrafter"/>
</dbReference>
<feature type="region of interest" description="Disordered" evidence="6">
    <location>
        <begin position="137"/>
        <end position="181"/>
    </location>
</feature>
<evidence type="ECO:0000256" key="4">
    <source>
        <dbReference type="ARBA" id="ARBA00040613"/>
    </source>
</evidence>
<comment type="similarity">
    <text evidence="1">Belongs to the eukaryotic ribosomal protein eL22 family.</text>
</comment>
<keyword evidence="3" id="KW-0687">Ribonucleoprotein</keyword>
<evidence type="ECO:0000256" key="5">
    <source>
        <dbReference type="ARBA" id="ARBA00041214"/>
    </source>
</evidence>
<name>A0A0A9WK94_LYGHE</name>
<dbReference type="GO" id="GO:0005840">
    <property type="term" value="C:ribosome"/>
    <property type="evidence" value="ECO:0007669"/>
    <property type="project" value="UniProtKB-KW"/>
</dbReference>
<evidence type="ECO:0000256" key="2">
    <source>
        <dbReference type="ARBA" id="ARBA00022980"/>
    </source>
</evidence>
<evidence type="ECO:0000313" key="7">
    <source>
        <dbReference type="EMBL" id="JAG08872.1"/>
    </source>
</evidence>
<dbReference type="InterPro" id="IPR038526">
    <property type="entry name" value="Ribosomal_eL22_sf"/>
</dbReference>
<dbReference type="EMBL" id="GBHO01034732">
    <property type="protein sequence ID" value="JAG08872.1"/>
    <property type="molecule type" value="Transcribed_RNA"/>
</dbReference>
<reference evidence="7" key="2">
    <citation type="submission" date="2014-07" db="EMBL/GenBank/DDBJ databases">
        <authorList>
            <person name="Hull J."/>
        </authorList>
    </citation>
    <scope>NUCLEOTIDE SEQUENCE</scope>
</reference>
<feature type="non-terminal residue" evidence="7">
    <location>
        <position position="1"/>
    </location>
</feature>
<sequence>SKVKKLSTQNLQKMARKIAKQSAKTAKPANKPMKLTINCKEPVEDAVFDIQNFDEFLRKSLKVKRGEKPGLLRDRVDITTNEDSVVIVAKEAIAKRYIKFLTKKYLCRNTLRDYIRVLSKNRSTLTLRYFMNTRDAGEEDEEAASAATGNDDEQTPTLMHDDQKADANDTVVAGSDPDDIN</sequence>
<dbReference type="GO" id="GO:1990904">
    <property type="term" value="C:ribonucleoprotein complex"/>
    <property type="evidence" value="ECO:0007669"/>
    <property type="project" value="UniProtKB-KW"/>
</dbReference>
<evidence type="ECO:0000256" key="1">
    <source>
        <dbReference type="ARBA" id="ARBA00007817"/>
    </source>
</evidence>
<dbReference type="PANTHER" id="PTHR10064">
    <property type="entry name" value="60S RIBOSOMAL PROTEIN L22"/>
    <property type="match status" value="1"/>
</dbReference>